<proteinExistence type="predicted"/>
<name>A0A183CTE1_GLOPA</name>
<accession>A0A183CTE1</accession>
<dbReference type="InterPro" id="IPR043136">
    <property type="entry name" value="B30.2/SPRY_sf"/>
</dbReference>
<dbReference type="Gene3D" id="2.60.120.920">
    <property type="match status" value="1"/>
</dbReference>
<keyword evidence="1" id="KW-1185">Reference proteome</keyword>
<organism evidence="1 2">
    <name type="scientific">Globodera pallida</name>
    <name type="common">Potato cyst nematode worm</name>
    <name type="synonym">Heterodera pallida</name>
    <dbReference type="NCBI Taxonomy" id="36090"/>
    <lineage>
        <taxon>Eukaryota</taxon>
        <taxon>Metazoa</taxon>
        <taxon>Ecdysozoa</taxon>
        <taxon>Nematoda</taxon>
        <taxon>Chromadorea</taxon>
        <taxon>Rhabditida</taxon>
        <taxon>Tylenchina</taxon>
        <taxon>Tylenchomorpha</taxon>
        <taxon>Tylenchoidea</taxon>
        <taxon>Heteroderidae</taxon>
        <taxon>Heteroderinae</taxon>
        <taxon>Globodera</taxon>
    </lineage>
</organism>
<evidence type="ECO:0000313" key="1">
    <source>
        <dbReference type="Proteomes" id="UP000050741"/>
    </source>
</evidence>
<reference evidence="2" key="2">
    <citation type="submission" date="2016-06" db="UniProtKB">
        <authorList>
            <consortium name="WormBaseParasite"/>
        </authorList>
    </citation>
    <scope>IDENTIFICATION</scope>
</reference>
<dbReference type="AlphaFoldDB" id="A0A183CTE1"/>
<sequence length="73" mass="7976">MPLDKKSVGQSEGTYAYGSEGTVWGHECNKGRLYITGKPVVKKGGVIECGVDWETGRTHLHTKWRAIGNGPFV</sequence>
<dbReference type="Proteomes" id="UP000050741">
    <property type="component" value="Unassembled WGS sequence"/>
</dbReference>
<dbReference type="WBParaSite" id="GPLIN_001614900">
    <property type="protein sequence ID" value="GPLIN_001614900"/>
    <property type="gene ID" value="GPLIN_001614900"/>
</dbReference>
<protein>
    <submittedName>
        <fullName evidence="2">DUF3421 domain-containing protein</fullName>
    </submittedName>
</protein>
<evidence type="ECO:0000313" key="2">
    <source>
        <dbReference type="WBParaSite" id="GPLIN_001614900"/>
    </source>
</evidence>
<reference evidence="1" key="1">
    <citation type="submission" date="2014-05" db="EMBL/GenBank/DDBJ databases">
        <title>The genome and life-stage specific transcriptomes of Globodera pallida elucidate key aspects of plant parasitism by a cyst nematode.</title>
        <authorList>
            <person name="Cotton J.A."/>
            <person name="Lilley C.J."/>
            <person name="Jones L.M."/>
            <person name="Kikuchi T."/>
            <person name="Reid A.J."/>
            <person name="Thorpe P."/>
            <person name="Tsai I.J."/>
            <person name="Beasley H."/>
            <person name="Blok V."/>
            <person name="Cock P.J.A."/>
            <person name="Van den Akker S.E."/>
            <person name="Holroyd N."/>
            <person name="Hunt M."/>
            <person name="Mantelin S."/>
            <person name="Naghra H."/>
            <person name="Pain A."/>
            <person name="Palomares-Rius J.E."/>
            <person name="Zarowiecki M."/>
            <person name="Berriman M."/>
            <person name="Jones J.T."/>
            <person name="Urwin P.E."/>
        </authorList>
    </citation>
    <scope>NUCLEOTIDE SEQUENCE [LARGE SCALE GENOMIC DNA]</scope>
    <source>
        <strain evidence="1">Lindley</strain>
    </source>
</reference>